<proteinExistence type="predicted"/>
<name>A0A517QM33_9PLAN</name>
<evidence type="ECO:0000313" key="1">
    <source>
        <dbReference type="EMBL" id="QDT32702.1"/>
    </source>
</evidence>
<dbReference type="EMBL" id="CP036267">
    <property type="protein sequence ID" value="QDT32702.1"/>
    <property type="molecule type" value="Genomic_DNA"/>
</dbReference>
<keyword evidence="2" id="KW-1185">Reference proteome</keyword>
<reference evidence="1 2" key="1">
    <citation type="submission" date="2019-02" db="EMBL/GenBank/DDBJ databases">
        <title>Deep-cultivation of Planctomycetes and their phenomic and genomic characterization uncovers novel biology.</title>
        <authorList>
            <person name="Wiegand S."/>
            <person name="Jogler M."/>
            <person name="Boedeker C."/>
            <person name="Pinto D."/>
            <person name="Vollmers J."/>
            <person name="Rivas-Marin E."/>
            <person name="Kohn T."/>
            <person name="Peeters S.H."/>
            <person name="Heuer A."/>
            <person name="Rast P."/>
            <person name="Oberbeckmann S."/>
            <person name="Bunk B."/>
            <person name="Jeske O."/>
            <person name="Meyerdierks A."/>
            <person name="Storesund J.E."/>
            <person name="Kallscheuer N."/>
            <person name="Luecker S."/>
            <person name="Lage O.M."/>
            <person name="Pohl T."/>
            <person name="Merkel B.J."/>
            <person name="Hornburger P."/>
            <person name="Mueller R.-W."/>
            <person name="Bruemmer F."/>
            <person name="Labrenz M."/>
            <person name="Spormann A.M."/>
            <person name="Op den Camp H."/>
            <person name="Overmann J."/>
            <person name="Amann R."/>
            <person name="Jetten M.S.M."/>
            <person name="Mascher T."/>
            <person name="Medema M.H."/>
            <person name="Devos D.P."/>
            <person name="Kaster A.-K."/>
            <person name="Ovreas L."/>
            <person name="Rohde M."/>
            <person name="Galperin M.Y."/>
            <person name="Jogler C."/>
        </authorList>
    </citation>
    <scope>NUCLEOTIDE SEQUENCE [LARGE SCALE GENOMIC DNA]</scope>
    <source>
        <strain evidence="1 2">Mal48</strain>
    </source>
</reference>
<sequence>MQEHLIELSVGETIHVGEYTVTIVSVEGDGLCFEILDDGQAEIDESFAGSEDILANVC</sequence>
<dbReference type="KEGG" id="tpol:Mal48_19490"/>
<dbReference type="AlphaFoldDB" id="A0A517QM33"/>
<organism evidence="1 2">
    <name type="scientific">Thalassoglobus polymorphus</name>
    <dbReference type="NCBI Taxonomy" id="2527994"/>
    <lineage>
        <taxon>Bacteria</taxon>
        <taxon>Pseudomonadati</taxon>
        <taxon>Planctomycetota</taxon>
        <taxon>Planctomycetia</taxon>
        <taxon>Planctomycetales</taxon>
        <taxon>Planctomycetaceae</taxon>
        <taxon>Thalassoglobus</taxon>
    </lineage>
</organism>
<protein>
    <submittedName>
        <fullName evidence="1">Uncharacterized protein</fullName>
    </submittedName>
</protein>
<gene>
    <name evidence="1" type="ORF">Mal48_19490</name>
</gene>
<accession>A0A517QM33</accession>
<dbReference type="Proteomes" id="UP000315724">
    <property type="component" value="Chromosome"/>
</dbReference>
<evidence type="ECO:0000313" key="2">
    <source>
        <dbReference type="Proteomes" id="UP000315724"/>
    </source>
</evidence>
<dbReference type="RefSeq" id="WP_197442189.1">
    <property type="nucleotide sequence ID" value="NZ_CP036267.1"/>
</dbReference>